<dbReference type="GO" id="GO:0005886">
    <property type="term" value="C:plasma membrane"/>
    <property type="evidence" value="ECO:0007669"/>
    <property type="project" value="UniProtKB-SubCell"/>
</dbReference>
<keyword evidence="7" id="KW-1185">Reference proteome</keyword>
<dbReference type="FunCoup" id="A0A3N0VEA6">
    <property type="interactions" value="102"/>
</dbReference>
<evidence type="ECO:0000256" key="2">
    <source>
        <dbReference type="ARBA" id="ARBA00022692"/>
    </source>
</evidence>
<evidence type="ECO:0000313" key="6">
    <source>
        <dbReference type="EMBL" id="ROH91103.1"/>
    </source>
</evidence>
<dbReference type="EMBL" id="RJVO01000003">
    <property type="protein sequence ID" value="ROH91103.1"/>
    <property type="molecule type" value="Genomic_DNA"/>
</dbReference>
<proteinExistence type="inferred from homology"/>
<feature type="transmembrane region" description="Helical" evidence="5">
    <location>
        <begin position="80"/>
        <end position="100"/>
    </location>
</feature>
<keyword evidence="4 5" id="KW-0472">Membrane</keyword>
<dbReference type="RefSeq" id="WP_123211558.1">
    <property type="nucleotide sequence ID" value="NZ_RJVO01000003.1"/>
</dbReference>
<dbReference type="PANTHER" id="PTHR36917">
    <property type="entry name" value="INTRACELLULAR SEPTATION PROTEIN A-RELATED"/>
    <property type="match status" value="1"/>
</dbReference>
<evidence type="ECO:0000256" key="3">
    <source>
        <dbReference type="ARBA" id="ARBA00022989"/>
    </source>
</evidence>
<dbReference type="HAMAP" id="MF_00189">
    <property type="entry name" value="YciB"/>
    <property type="match status" value="1"/>
</dbReference>
<dbReference type="InterPro" id="IPR006008">
    <property type="entry name" value="YciB"/>
</dbReference>
<keyword evidence="5" id="KW-0997">Cell inner membrane</keyword>
<feature type="transmembrane region" description="Helical" evidence="5">
    <location>
        <begin position="121"/>
        <end position="139"/>
    </location>
</feature>
<feature type="transmembrane region" description="Helical" evidence="5">
    <location>
        <begin position="22"/>
        <end position="43"/>
    </location>
</feature>
<dbReference type="NCBIfam" id="TIGR00997">
    <property type="entry name" value="ispZ"/>
    <property type="match status" value="1"/>
</dbReference>
<organism evidence="6 7">
    <name type="scientific">Stagnimonas aquatica</name>
    <dbReference type="NCBI Taxonomy" id="2689987"/>
    <lineage>
        <taxon>Bacteria</taxon>
        <taxon>Pseudomonadati</taxon>
        <taxon>Pseudomonadota</taxon>
        <taxon>Gammaproteobacteria</taxon>
        <taxon>Nevskiales</taxon>
        <taxon>Nevskiaceae</taxon>
        <taxon>Stagnimonas</taxon>
    </lineage>
</organism>
<feature type="transmembrane region" description="Helical" evidence="5">
    <location>
        <begin position="50"/>
        <end position="68"/>
    </location>
</feature>
<accession>A0A3N0VEA6</accession>
<keyword evidence="1 5" id="KW-1003">Cell membrane</keyword>
<dbReference type="Proteomes" id="UP000282106">
    <property type="component" value="Unassembled WGS sequence"/>
</dbReference>
<evidence type="ECO:0000313" key="7">
    <source>
        <dbReference type="Proteomes" id="UP000282106"/>
    </source>
</evidence>
<comment type="caution">
    <text evidence="6">The sequence shown here is derived from an EMBL/GenBank/DDBJ whole genome shotgun (WGS) entry which is preliminary data.</text>
</comment>
<keyword evidence="2 5" id="KW-0812">Transmembrane</keyword>
<comment type="function">
    <text evidence="5">Plays a role in cell envelope biogenesis, maintenance of cell envelope integrity and membrane homeostasis.</text>
</comment>
<comment type="subcellular location">
    <subcellularLocation>
        <location evidence="5">Cell inner membrane</location>
        <topology evidence="5">Multi-pass membrane protein</topology>
    </subcellularLocation>
</comment>
<evidence type="ECO:0000256" key="4">
    <source>
        <dbReference type="ARBA" id="ARBA00023136"/>
    </source>
</evidence>
<gene>
    <name evidence="6" type="primary">ispZ</name>
    <name evidence="5" type="synonym">yciB</name>
    <name evidence="6" type="ORF">ED208_09085</name>
</gene>
<evidence type="ECO:0000256" key="1">
    <source>
        <dbReference type="ARBA" id="ARBA00022475"/>
    </source>
</evidence>
<sequence>MKTLLDLLPAIAFICAYYFGDIYLATGVLIVSMFVTVAGHWLISRKLHKAHFIGALAALVLGGITLVFRDPDFIKLKPSVVYTLFAAALLGSHLIGDKVLLQRIPQKMLVMPDTVWKRVNLAWAAFFLFCAVLNYYVAHHFDEATWVKLKAFGFSLIMMAFMFAHLPFLSRYLVQEQDGAEKK</sequence>
<protein>
    <recommendedName>
        <fullName evidence="5">Inner membrane-spanning protein YciB</fullName>
    </recommendedName>
</protein>
<reference evidence="6 7" key="1">
    <citation type="submission" date="2018-10" db="EMBL/GenBank/DDBJ databases">
        <authorList>
            <person name="Chen W.-M."/>
        </authorList>
    </citation>
    <scope>NUCLEOTIDE SEQUENCE [LARGE SCALE GENOMIC DNA]</scope>
    <source>
        <strain evidence="6 7">THS-13</strain>
    </source>
</reference>
<dbReference type="Pfam" id="PF04279">
    <property type="entry name" value="IspA"/>
    <property type="match status" value="1"/>
</dbReference>
<evidence type="ECO:0000256" key="5">
    <source>
        <dbReference type="HAMAP-Rule" id="MF_00189"/>
    </source>
</evidence>
<keyword evidence="3 5" id="KW-1133">Transmembrane helix</keyword>
<dbReference type="InParanoid" id="A0A3N0VEA6"/>
<name>A0A3N0VEA6_9GAMM</name>
<comment type="similarity">
    <text evidence="5">Belongs to the YciB family.</text>
</comment>
<dbReference type="PANTHER" id="PTHR36917:SF1">
    <property type="entry name" value="INNER MEMBRANE-SPANNING PROTEIN YCIB"/>
    <property type="match status" value="1"/>
</dbReference>
<feature type="transmembrane region" description="Helical" evidence="5">
    <location>
        <begin position="151"/>
        <end position="174"/>
    </location>
</feature>
<dbReference type="AlphaFoldDB" id="A0A3N0VEA6"/>